<dbReference type="STRING" id="4615.A0A199VT26"/>
<proteinExistence type="predicted"/>
<accession>A0A199VT26</accession>
<evidence type="ECO:0000313" key="4">
    <source>
        <dbReference type="Proteomes" id="UP000092600"/>
    </source>
</evidence>
<dbReference type="PANTHER" id="PTHR26379">
    <property type="entry name" value="BTB/POZ AND MATH DOMAIN-CONTAINING PROTEIN 1"/>
    <property type="match status" value="1"/>
</dbReference>
<organism evidence="3 4">
    <name type="scientific">Ananas comosus</name>
    <name type="common">Pineapple</name>
    <name type="synonym">Ananas ananas</name>
    <dbReference type="NCBI Taxonomy" id="4615"/>
    <lineage>
        <taxon>Eukaryota</taxon>
        <taxon>Viridiplantae</taxon>
        <taxon>Streptophyta</taxon>
        <taxon>Embryophyta</taxon>
        <taxon>Tracheophyta</taxon>
        <taxon>Spermatophyta</taxon>
        <taxon>Magnoliopsida</taxon>
        <taxon>Liliopsida</taxon>
        <taxon>Poales</taxon>
        <taxon>Bromeliaceae</taxon>
        <taxon>Bromelioideae</taxon>
        <taxon>Ananas</taxon>
    </lineage>
</organism>
<dbReference type="PANTHER" id="PTHR26379:SF187">
    <property type="entry name" value="OS07G0655300 PROTEIN"/>
    <property type="match status" value="1"/>
</dbReference>
<gene>
    <name evidence="3" type="ORF">ACMD2_25516</name>
</gene>
<dbReference type="PROSITE" id="PS50097">
    <property type="entry name" value="BTB"/>
    <property type="match status" value="1"/>
</dbReference>
<comment type="caution">
    <text evidence="3">The sequence shown here is derived from an EMBL/GenBank/DDBJ whole genome shotgun (WGS) entry which is preliminary data.</text>
</comment>
<evidence type="ECO:0000313" key="3">
    <source>
        <dbReference type="EMBL" id="OAY80204.1"/>
    </source>
</evidence>
<dbReference type="Pfam" id="PF00651">
    <property type="entry name" value="BTB"/>
    <property type="match status" value="1"/>
</dbReference>
<reference evidence="3 4" key="1">
    <citation type="journal article" date="2016" name="DNA Res.">
        <title>The draft genome of MD-2 pineapple using hybrid error correction of long reads.</title>
        <authorList>
            <person name="Redwan R.M."/>
            <person name="Saidin A."/>
            <person name="Kumar S.V."/>
        </authorList>
    </citation>
    <scope>NUCLEOTIDE SEQUENCE [LARGE SCALE GENOMIC DNA]</scope>
    <source>
        <strain evidence="4">cv. MD2</strain>
        <tissue evidence="3">Leaf</tissue>
    </source>
</reference>
<comment type="pathway">
    <text evidence="1">Protein modification; protein ubiquitination.</text>
</comment>
<dbReference type="Proteomes" id="UP000092600">
    <property type="component" value="Unassembled WGS sequence"/>
</dbReference>
<evidence type="ECO:0000256" key="1">
    <source>
        <dbReference type="ARBA" id="ARBA00004906"/>
    </source>
</evidence>
<protein>
    <submittedName>
        <fullName evidence="3">BTB/POZ and MATH domain-containing protein 2</fullName>
    </submittedName>
</protein>
<dbReference type="InterPro" id="IPR045005">
    <property type="entry name" value="BPM1-6"/>
</dbReference>
<dbReference type="EMBL" id="LSRQ01000925">
    <property type="protein sequence ID" value="OAY80204.1"/>
    <property type="molecule type" value="Genomic_DNA"/>
</dbReference>
<dbReference type="AlphaFoldDB" id="A0A199VT26"/>
<dbReference type="GO" id="GO:0016567">
    <property type="term" value="P:protein ubiquitination"/>
    <property type="evidence" value="ECO:0007669"/>
    <property type="project" value="InterPro"/>
</dbReference>
<feature type="domain" description="BTB" evidence="2">
    <location>
        <begin position="15"/>
        <end position="67"/>
    </location>
</feature>
<evidence type="ECO:0000259" key="2">
    <source>
        <dbReference type="PROSITE" id="PS50097"/>
    </source>
</evidence>
<dbReference type="InterPro" id="IPR000210">
    <property type="entry name" value="BTB/POZ_dom"/>
</dbReference>
<name>A0A199VT26_ANACO</name>
<sequence>MSQHIGQLLESGKGTDVTFEVGWGSFAAHKWFLAASRLFSGSAFWSNENKNMQCIKVEDMDAPVFKL</sequence>
<dbReference type="Gene3D" id="3.30.710.10">
    <property type="entry name" value="Potassium Channel Kv1.1, Chain A"/>
    <property type="match status" value="1"/>
</dbReference>
<dbReference type="InterPro" id="IPR011333">
    <property type="entry name" value="SKP1/BTB/POZ_sf"/>
</dbReference>
<dbReference type="SUPFAM" id="SSF54695">
    <property type="entry name" value="POZ domain"/>
    <property type="match status" value="1"/>
</dbReference>